<feature type="compositionally biased region" description="Acidic residues" evidence="1">
    <location>
        <begin position="144"/>
        <end position="159"/>
    </location>
</feature>
<evidence type="ECO:0000256" key="1">
    <source>
        <dbReference type="SAM" id="MobiDB-lite"/>
    </source>
</evidence>
<protein>
    <recommendedName>
        <fullName evidence="2">CCHC-type domain-containing protein</fullName>
    </recommendedName>
</protein>
<sequence length="159" mass="19188">YIWYITYYKINVQAINAYVVPHNIECYKCHNYGHIASDCRSMIDTSMKDNTDIRYKKVWIRKQEEQVNKDQVPEIARLIIKRDEENSTEKKKDVRYRKVWKITERKEGQVNKEQVQEIVLSDIVVKDESTDRKKEVRAQRDDESTNEDDDEYTSEQELF</sequence>
<comment type="caution">
    <text evidence="3">The sequence shown here is derived from an EMBL/GenBank/DDBJ whole genome shotgun (WGS) entry which is preliminary data.</text>
</comment>
<dbReference type="AlphaFoldDB" id="A0A9Q4IJA6"/>
<feature type="compositionally biased region" description="Basic and acidic residues" evidence="1">
    <location>
        <begin position="128"/>
        <end position="143"/>
    </location>
</feature>
<feature type="non-terminal residue" evidence="3">
    <location>
        <position position="1"/>
    </location>
</feature>
<gene>
    <name evidence="3" type="ORF">NUW87_11510</name>
</gene>
<evidence type="ECO:0000313" key="4">
    <source>
        <dbReference type="Proteomes" id="UP001071110"/>
    </source>
</evidence>
<evidence type="ECO:0000313" key="3">
    <source>
        <dbReference type="EMBL" id="MCZ2221977.1"/>
    </source>
</evidence>
<keyword evidence="4" id="KW-1185">Reference proteome</keyword>
<organism evidence="3 4">
    <name type="scientific">Corynebacterium pilbarense</name>
    <dbReference type="NCBI Taxonomy" id="1288393"/>
    <lineage>
        <taxon>Bacteria</taxon>
        <taxon>Bacillati</taxon>
        <taxon>Actinomycetota</taxon>
        <taxon>Actinomycetes</taxon>
        <taxon>Mycobacteriales</taxon>
        <taxon>Corynebacteriaceae</taxon>
        <taxon>Corynebacterium</taxon>
    </lineage>
</organism>
<dbReference type="EMBL" id="JANRML010000112">
    <property type="protein sequence ID" value="MCZ2221977.1"/>
    <property type="molecule type" value="Genomic_DNA"/>
</dbReference>
<dbReference type="GO" id="GO:0003676">
    <property type="term" value="F:nucleic acid binding"/>
    <property type="evidence" value="ECO:0007669"/>
    <property type="project" value="InterPro"/>
</dbReference>
<dbReference type="GO" id="GO:0008270">
    <property type="term" value="F:zinc ion binding"/>
    <property type="evidence" value="ECO:0007669"/>
    <property type="project" value="InterPro"/>
</dbReference>
<feature type="region of interest" description="Disordered" evidence="1">
    <location>
        <begin position="128"/>
        <end position="159"/>
    </location>
</feature>
<name>A0A9Q4IJA6_9CORY</name>
<dbReference type="InterPro" id="IPR036875">
    <property type="entry name" value="Znf_CCHC_sf"/>
</dbReference>
<dbReference type="PROSITE" id="PS50158">
    <property type="entry name" value="ZF_CCHC"/>
    <property type="match status" value="1"/>
</dbReference>
<dbReference type="RefSeq" id="WP_269028664.1">
    <property type="nucleotide sequence ID" value="NZ_JANRML010000112.1"/>
</dbReference>
<proteinExistence type="predicted"/>
<dbReference type="Gene3D" id="4.10.60.10">
    <property type="entry name" value="Zinc finger, CCHC-type"/>
    <property type="match status" value="1"/>
</dbReference>
<dbReference type="Proteomes" id="UP001071110">
    <property type="component" value="Unassembled WGS sequence"/>
</dbReference>
<feature type="domain" description="CCHC-type" evidence="2">
    <location>
        <begin position="26"/>
        <end position="41"/>
    </location>
</feature>
<dbReference type="Pfam" id="PF00098">
    <property type="entry name" value="zf-CCHC"/>
    <property type="match status" value="1"/>
</dbReference>
<evidence type="ECO:0000259" key="2">
    <source>
        <dbReference type="PROSITE" id="PS50158"/>
    </source>
</evidence>
<dbReference type="SUPFAM" id="SSF57756">
    <property type="entry name" value="Retrovirus zinc finger-like domains"/>
    <property type="match status" value="1"/>
</dbReference>
<reference evidence="3" key="1">
    <citation type="submission" date="2022-08" db="EMBL/GenBank/DDBJ databases">
        <title>Corynebacterium sp. nov., isolated from clinical breast specimens.</title>
        <authorList>
            <person name="Zhang T."/>
        </authorList>
    </citation>
    <scope>NUCLEOTIDE SEQUENCE</scope>
    <source>
        <strain evidence="3">CCUG 57942</strain>
    </source>
</reference>
<dbReference type="InterPro" id="IPR001878">
    <property type="entry name" value="Znf_CCHC"/>
</dbReference>
<dbReference type="SMART" id="SM00343">
    <property type="entry name" value="ZnF_C2HC"/>
    <property type="match status" value="1"/>
</dbReference>
<accession>A0A9Q4IJA6</accession>